<dbReference type="Pfam" id="PF04542">
    <property type="entry name" value="Sigma70_r2"/>
    <property type="match status" value="1"/>
</dbReference>
<dbReference type="GO" id="GO:0005829">
    <property type="term" value="C:cytosol"/>
    <property type="evidence" value="ECO:0007669"/>
    <property type="project" value="UniProtKB-ARBA"/>
</dbReference>
<evidence type="ECO:0000313" key="7">
    <source>
        <dbReference type="EMBL" id="AWM38225.1"/>
    </source>
</evidence>
<dbReference type="InterPro" id="IPR014284">
    <property type="entry name" value="RNA_pol_sigma-70_dom"/>
</dbReference>
<dbReference type="InterPro" id="IPR001680">
    <property type="entry name" value="WD40_rpt"/>
</dbReference>
<evidence type="ECO:0000256" key="1">
    <source>
        <dbReference type="ARBA" id="ARBA00022574"/>
    </source>
</evidence>
<dbReference type="Gene3D" id="1.10.1740.10">
    <property type="match status" value="1"/>
</dbReference>
<dbReference type="Gene3D" id="2.130.10.10">
    <property type="entry name" value="YVTN repeat-like/Quinoprotein amine dehydrogenase"/>
    <property type="match status" value="4"/>
</dbReference>
<dbReference type="InterPro" id="IPR013325">
    <property type="entry name" value="RNA_pol_sigma_r2"/>
</dbReference>
<feature type="domain" description="RNA polymerase sigma-70 region 2" evidence="5">
    <location>
        <begin position="41"/>
        <end position="105"/>
    </location>
</feature>
<name>A0A2Z3H528_9BACT</name>
<evidence type="ECO:0000256" key="3">
    <source>
        <dbReference type="PROSITE-ProRule" id="PRU00221"/>
    </source>
</evidence>
<dbReference type="GO" id="GO:0016987">
    <property type="term" value="F:sigma factor activity"/>
    <property type="evidence" value="ECO:0007669"/>
    <property type="project" value="InterPro"/>
</dbReference>
<dbReference type="SUPFAM" id="SSF88659">
    <property type="entry name" value="Sigma3 and sigma4 domains of RNA polymerase sigma factors"/>
    <property type="match status" value="1"/>
</dbReference>
<dbReference type="SUPFAM" id="SSF88946">
    <property type="entry name" value="Sigma2 domain of RNA polymerase sigma factors"/>
    <property type="match status" value="1"/>
</dbReference>
<dbReference type="AlphaFoldDB" id="A0A2Z3H528"/>
<dbReference type="InterPro" id="IPR011047">
    <property type="entry name" value="Quinoprotein_ADH-like_sf"/>
</dbReference>
<dbReference type="CDD" id="cd00200">
    <property type="entry name" value="WD40"/>
    <property type="match status" value="2"/>
</dbReference>
<dbReference type="GO" id="GO:0003677">
    <property type="term" value="F:DNA binding"/>
    <property type="evidence" value="ECO:0007669"/>
    <property type="project" value="InterPro"/>
</dbReference>
<dbReference type="SUPFAM" id="SSF50998">
    <property type="entry name" value="Quinoprotein alcohol dehydrogenase-like"/>
    <property type="match status" value="1"/>
</dbReference>
<dbReference type="InterPro" id="IPR013324">
    <property type="entry name" value="RNA_pol_sigma_r3/r4-like"/>
</dbReference>
<feature type="repeat" description="WD" evidence="3">
    <location>
        <begin position="363"/>
        <end position="394"/>
    </location>
</feature>
<accession>A0A2Z3H528</accession>
<dbReference type="EMBL" id="CP025958">
    <property type="protein sequence ID" value="AWM38225.1"/>
    <property type="molecule type" value="Genomic_DNA"/>
</dbReference>
<feature type="compositionally biased region" description="Basic and acidic residues" evidence="4">
    <location>
        <begin position="278"/>
        <end position="293"/>
    </location>
</feature>
<dbReference type="Gene3D" id="1.10.10.10">
    <property type="entry name" value="Winged helix-like DNA-binding domain superfamily/Winged helix DNA-binding domain"/>
    <property type="match status" value="1"/>
</dbReference>
<organism evidence="7 8">
    <name type="scientific">Gemmata obscuriglobus</name>
    <dbReference type="NCBI Taxonomy" id="114"/>
    <lineage>
        <taxon>Bacteria</taxon>
        <taxon>Pseudomonadati</taxon>
        <taxon>Planctomycetota</taxon>
        <taxon>Planctomycetia</taxon>
        <taxon>Gemmatales</taxon>
        <taxon>Gemmataceae</taxon>
        <taxon>Gemmata</taxon>
    </lineage>
</organism>
<dbReference type="PROSITE" id="PS50082">
    <property type="entry name" value="WD_REPEATS_2"/>
    <property type="match status" value="6"/>
</dbReference>
<keyword evidence="2" id="KW-0677">Repeat</keyword>
<dbReference type="InterPro" id="IPR036388">
    <property type="entry name" value="WH-like_DNA-bd_sf"/>
</dbReference>
<proteinExistence type="predicted"/>
<feature type="repeat" description="WD" evidence="3">
    <location>
        <begin position="529"/>
        <end position="563"/>
    </location>
</feature>
<evidence type="ECO:0000313" key="8">
    <source>
        <dbReference type="Proteomes" id="UP000245802"/>
    </source>
</evidence>
<sequence>MPITRNILAALHAPGPDTGATDAELLGRFADTRDEAAFEALVRRHARLVWGVCCRALGHAQDTEDAFQATFLVLARNPHKPRRAGTASGFLFGVARRVALKMRAQTAARAARPPAPEPGAGADPSAEAALHELQAALDDEVGRLPEVYRVAFLLCVVEGLSRADAAAELGVAPGTLSGRLARARLLLRARLAKRGVQLAAALALNDLAASAAPPAAVRAAVAVGAARQVKPVLAVVADVLRARTVLGAALGLVACVVVAAGLATGDPPRPADVPAPRSAEKSVERPAARDVRGDPLPVGAVARLGSARWRHEGEAESLAFAPDGKTLAVLSLNDHSISLFETTTGKTVHRIAFPDGTFDPSVVAFSPDGLLFACRGGDGTVYLWDAQSRKLVHTLKSVGGEGPGRWSPVVFSPNGKFLAASAGPNLIAIWDAVKGKHAVTVTGHQHANPSMAFSRDGRHLAVATQNPVVQLFDAATGKRAGGFDPGQRFALCLAFSPDGKVIATGGKDMIVLSDAVTGKELGRMEMKQVLNVAFAPDGKALVSVGEDCKVRVWDVATKRERRVLDGRGWLGRSMALSADGKTVALGSVHNVVRVWDLDTGRELSEQADGHDAPVRAVAFSPDGRTLVTGGENQQIRVWDAARLRPVGQLKGYSAQHVAFSPDSSRLLTAWDWSKSARVWDINRGNKLLDFGPVEGERLPAAAFAREGKTVVTVSWRWNGEKPVPNAPRTIGLFGTWDAATGKRIREASLPGVGNTVLALSPDGRLAAVGGQGEAPLWLCDIARGHERRLSYTPWDTVKGVAFSPDGRLLATGGIDREHVVGGGTHHRPRIWEVSTGREVLQLAGHERTVTALAFAPGGRVLATADGDDNLPSLPPGPQTIRFWDVGSGKELARLGGHHSNVTSLAFSKDGTQLVAGMSNGTALVWEAPAAIKPVPSKPGRKLGPKELAALWNDLSGSDARVAHEAVRILAGSPEQSVPFLADALKPAGKLDAAQVRKWIADLKDDTFAVREAASRELAARGEDVEPDLEKALADVSPEAVRRVQALLTALRNSPPPDRRRELRGMWVLELIGTPAAQKVLTSISQGDPGARLTREAKAALARR</sequence>
<dbReference type="InterPro" id="IPR007627">
    <property type="entry name" value="RNA_pol_sigma70_r2"/>
</dbReference>
<dbReference type="SMART" id="SM00320">
    <property type="entry name" value="WD40"/>
    <property type="match status" value="12"/>
</dbReference>
<dbReference type="PROSITE" id="PS50294">
    <property type="entry name" value="WD_REPEATS_REGION"/>
    <property type="match status" value="3"/>
</dbReference>
<gene>
    <name evidence="7" type="ORF">C1280_15340</name>
</gene>
<dbReference type="Pfam" id="PF00400">
    <property type="entry name" value="WD40"/>
    <property type="match status" value="8"/>
</dbReference>
<evidence type="ECO:0000256" key="4">
    <source>
        <dbReference type="SAM" id="MobiDB-lite"/>
    </source>
</evidence>
<evidence type="ECO:0000259" key="5">
    <source>
        <dbReference type="Pfam" id="PF04542"/>
    </source>
</evidence>
<feature type="repeat" description="WD" evidence="3">
    <location>
        <begin position="842"/>
        <end position="870"/>
    </location>
</feature>
<keyword evidence="1 3" id="KW-0853">WD repeat</keyword>
<evidence type="ECO:0000259" key="6">
    <source>
        <dbReference type="Pfam" id="PF08281"/>
    </source>
</evidence>
<dbReference type="GO" id="GO:0006352">
    <property type="term" value="P:DNA-templated transcription initiation"/>
    <property type="evidence" value="ECO:0007669"/>
    <property type="project" value="InterPro"/>
</dbReference>
<dbReference type="OrthoDB" id="291867at2"/>
<dbReference type="PROSITE" id="PS00678">
    <property type="entry name" value="WD_REPEATS_1"/>
    <property type="match status" value="1"/>
</dbReference>
<dbReference type="InterPro" id="IPR015943">
    <property type="entry name" value="WD40/YVTN_repeat-like_dom_sf"/>
</dbReference>
<dbReference type="InterPro" id="IPR019775">
    <property type="entry name" value="WD40_repeat_CS"/>
</dbReference>
<feature type="repeat" description="WD" evidence="3">
    <location>
        <begin position="894"/>
        <end position="926"/>
    </location>
</feature>
<dbReference type="PANTHER" id="PTHR19848">
    <property type="entry name" value="WD40 REPEAT PROTEIN"/>
    <property type="match status" value="1"/>
</dbReference>
<reference evidence="7 8" key="1">
    <citation type="submission" date="2018-01" db="EMBL/GenBank/DDBJ databases">
        <title>G. obscuriglobus.</title>
        <authorList>
            <person name="Franke J."/>
            <person name="Blomberg W."/>
            <person name="Selmecki A."/>
        </authorList>
    </citation>
    <scope>NUCLEOTIDE SEQUENCE [LARGE SCALE GENOMIC DNA]</scope>
    <source>
        <strain evidence="7 8">DSM 5831</strain>
    </source>
</reference>
<feature type="compositionally biased region" description="Low complexity" evidence="4">
    <location>
        <begin position="107"/>
        <end position="125"/>
    </location>
</feature>
<feature type="domain" description="RNA polymerase sigma factor 70 region 4 type 2" evidence="6">
    <location>
        <begin position="136"/>
        <end position="186"/>
    </location>
</feature>
<dbReference type="Proteomes" id="UP000245802">
    <property type="component" value="Chromosome"/>
</dbReference>
<dbReference type="SUPFAM" id="SSF50978">
    <property type="entry name" value="WD40 repeat-like"/>
    <property type="match status" value="1"/>
</dbReference>
<dbReference type="PANTHER" id="PTHR19848:SF8">
    <property type="entry name" value="F-BOX AND WD REPEAT DOMAIN CONTAINING 7"/>
    <property type="match status" value="1"/>
</dbReference>
<keyword evidence="8" id="KW-1185">Reference proteome</keyword>
<dbReference type="InterPro" id="IPR013249">
    <property type="entry name" value="RNA_pol_sigma70_r4_t2"/>
</dbReference>
<evidence type="ECO:0000256" key="2">
    <source>
        <dbReference type="ARBA" id="ARBA00022737"/>
    </source>
</evidence>
<dbReference type="NCBIfam" id="TIGR02937">
    <property type="entry name" value="sigma70-ECF"/>
    <property type="match status" value="1"/>
</dbReference>
<feature type="repeat" description="WD" evidence="3">
    <location>
        <begin position="573"/>
        <end position="605"/>
    </location>
</feature>
<dbReference type="InterPro" id="IPR036322">
    <property type="entry name" value="WD40_repeat_dom_sf"/>
</dbReference>
<feature type="repeat" description="WD" evidence="3">
    <location>
        <begin position="607"/>
        <end position="639"/>
    </location>
</feature>
<protein>
    <submittedName>
        <fullName evidence="7">Uncharacterized protein</fullName>
    </submittedName>
</protein>
<dbReference type="Pfam" id="PF08281">
    <property type="entry name" value="Sigma70_r4_2"/>
    <property type="match status" value="1"/>
</dbReference>
<dbReference type="RefSeq" id="WP_010037901.1">
    <property type="nucleotide sequence ID" value="NZ_CP025958.1"/>
</dbReference>
<feature type="region of interest" description="Disordered" evidence="4">
    <location>
        <begin position="266"/>
        <end position="294"/>
    </location>
</feature>
<feature type="region of interest" description="Disordered" evidence="4">
    <location>
        <begin position="105"/>
        <end position="125"/>
    </location>
</feature>
<dbReference type="KEGG" id="gog:C1280_15340"/>